<proteinExistence type="predicted"/>
<dbReference type="AlphaFoldDB" id="A0A512HUF7"/>
<evidence type="ECO:0000313" key="2">
    <source>
        <dbReference type="Proteomes" id="UP000321769"/>
    </source>
</evidence>
<reference evidence="1 2" key="1">
    <citation type="submission" date="2019-07" db="EMBL/GenBank/DDBJ databases">
        <title>Whole genome shotgun sequence of Aeromicrobium flavum NBRC 107625.</title>
        <authorList>
            <person name="Hosoyama A."/>
            <person name="Uohara A."/>
            <person name="Ohji S."/>
            <person name="Ichikawa N."/>
        </authorList>
    </citation>
    <scope>NUCLEOTIDE SEQUENCE [LARGE SCALE GENOMIC DNA]</scope>
    <source>
        <strain evidence="1 2">NBRC 107625</strain>
    </source>
</reference>
<protein>
    <submittedName>
        <fullName evidence="1">Uncharacterized protein</fullName>
    </submittedName>
</protein>
<accession>A0A512HUF7</accession>
<name>A0A512HUF7_9ACTN</name>
<sequence length="64" mass="6642">MLTALVGMLTARGTAAFAGWHPVGADPEVNLLVGEVASIRGFHVLQLVYLVTGALVVALTPARE</sequence>
<keyword evidence="2" id="KW-1185">Reference proteome</keyword>
<comment type="caution">
    <text evidence="1">The sequence shown here is derived from an EMBL/GenBank/DDBJ whole genome shotgun (WGS) entry which is preliminary data.</text>
</comment>
<organism evidence="1 2">
    <name type="scientific">Aeromicrobium flavum</name>
    <dbReference type="NCBI Taxonomy" id="416568"/>
    <lineage>
        <taxon>Bacteria</taxon>
        <taxon>Bacillati</taxon>
        <taxon>Actinomycetota</taxon>
        <taxon>Actinomycetes</taxon>
        <taxon>Propionibacteriales</taxon>
        <taxon>Nocardioidaceae</taxon>
        <taxon>Aeromicrobium</taxon>
    </lineage>
</organism>
<dbReference type="Proteomes" id="UP000321769">
    <property type="component" value="Unassembled WGS sequence"/>
</dbReference>
<gene>
    <name evidence="1" type="ORF">AFL01nite_13670</name>
</gene>
<dbReference type="EMBL" id="BJZQ01000005">
    <property type="protein sequence ID" value="GEO89040.1"/>
    <property type="molecule type" value="Genomic_DNA"/>
</dbReference>
<evidence type="ECO:0000313" key="1">
    <source>
        <dbReference type="EMBL" id="GEO89040.1"/>
    </source>
</evidence>